<dbReference type="EMBL" id="LFDV01000001">
    <property type="protein sequence ID" value="KTB49303.1"/>
    <property type="molecule type" value="Genomic_DNA"/>
</dbReference>
<dbReference type="STRING" id="1217799.DEALK_02160"/>
<reference evidence="1 2" key="1">
    <citation type="submission" date="2015-06" db="EMBL/GenBank/DDBJ databases">
        <title>Genome sequence of the organohalide-respiring Dehalogenimonas alkenigignens type strain (IP3-3T).</title>
        <authorList>
            <person name="Key T.A."/>
            <person name="Richmond D.P."/>
            <person name="Bowman K.S."/>
            <person name="Cho Y.-J."/>
            <person name="Chun J."/>
            <person name="da Costa M.S."/>
            <person name="Rainey F.A."/>
            <person name="Moe W.M."/>
        </authorList>
    </citation>
    <scope>NUCLEOTIDE SEQUENCE [LARGE SCALE GENOMIC DNA]</scope>
    <source>
        <strain evidence="1 2">IP3-3</strain>
    </source>
</reference>
<comment type="caution">
    <text evidence="1">The sequence shown here is derived from an EMBL/GenBank/DDBJ whole genome shotgun (WGS) entry which is preliminary data.</text>
</comment>
<organism evidence="1 2">
    <name type="scientific">Dehalogenimonas alkenigignens</name>
    <dbReference type="NCBI Taxonomy" id="1217799"/>
    <lineage>
        <taxon>Bacteria</taxon>
        <taxon>Bacillati</taxon>
        <taxon>Chloroflexota</taxon>
        <taxon>Dehalococcoidia</taxon>
        <taxon>Dehalococcoidales</taxon>
        <taxon>Dehalococcoidaceae</taxon>
        <taxon>Dehalogenimonas</taxon>
    </lineage>
</organism>
<dbReference type="AlphaFoldDB" id="A0A0W0GL88"/>
<protein>
    <submittedName>
        <fullName evidence="1">Uncharacterized protein</fullName>
    </submittedName>
</protein>
<name>A0A0W0GL88_9CHLR</name>
<proteinExistence type="predicted"/>
<evidence type="ECO:0000313" key="1">
    <source>
        <dbReference type="EMBL" id="KTB49303.1"/>
    </source>
</evidence>
<keyword evidence="2" id="KW-1185">Reference proteome</keyword>
<evidence type="ECO:0000313" key="2">
    <source>
        <dbReference type="Proteomes" id="UP000053947"/>
    </source>
</evidence>
<dbReference type="Proteomes" id="UP000053947">
    <property type="component" value="Unassembled WGS sequence"/>
</dbReference>
<sequence length="49" mass="5659">MPAVKLENHESHLCIDHFIICDEGLCSECTQRSCLFLQVNPMADDFFEE</sequence>
<accession>A0A0W0GL88</accession>
<gene>
    <name evidence="1" type="ORF">DEALK_02160</name>
</gene>